<comment type="caution">
    <text evidence="5">The sequence shown here is derived from an EMBL/GenBank/DDBJ whole genome shotgun (WGS) entry which is preliminary data.</text>
</comment>
<keyword evidence="2" id="KW-0813">Transport</keyword>
<evidence type="ECO:0000256" key="2">
    <source>
        <dbReference type="ARBA" id="ARBA00022982"/>
    </source>
</evidence>
<dbReference type="InterPro" id="IPR001308">
    <property type="entry name" value="ETF_a/FixB"/>
</dbReference>
<feature type="domain" description="Electron transfer flavoprotein alpha/beta-subunit N-terminal" evidence="4">
    <location>
        <begin position="71"/>
        <end position="131"/>
    </location>
</feature>
<dbReference type="PANTHER" id="PTHR43153:SF1">
    <property type="entry name" value="ELECTRON TRANSFER FLAVOPROTEIN SUBUNIT ALPHA, MITOCHONDRIAL"/>
    <property type="match status" value="1"/>
</dbReference>
<dbReference type="Proteomes" id="UP000786183">
    <property type="component" value="Unassembled WGS sequence"/>
</dbReference>
<dbReference type="EMBL" id="JACGBB010000005">
    <property type="protein sequence ID" value="MBZ7987215.1"/>
    <property type="molecule type" value="Genomic_DNA"/>
</dbReference>
<comment type="similarity">
    <text evidence="1">Belongs to the ETF alpha-subunit/FixB family.</text>
</comment>
<dbReference type="InterPro" id="IPR014731">
    <property type="entry name" value="ETF_asu_C"/>
</dbReference>
<dbReference type="Gene3D" id="3.40.50.1220">
    <property type="entry name" value="TPP-binding domain"/>
    <property type="match status" value="1"/>
</dbReference>
<name>A0ABS7WTC9_9BACT</name>
<organism evidence="5 6">
    <name type="scientific">Campylobacter canadensis</name>
    <dbReference type="NCBI Taxonomy" id="449520"/>
    <lineage>
        <taxon>Bacteria</taxon>
        <taxon>Pseudomonadati</taxon>
        <taxon>Campylobacterota</taxon>
        <taxon>Epsilonproteobacteria</taxon>
        <taxon>Campylobacterales</taxon>
        <taxon>Campylobacteraceae</taxon>
        <taxon>Campylobacter</taxon>
    </lineage>
</organism>
<proteinExistence type="inferred from homology"/>
<dbReference type="SUPFAM" id="SSF52467">
    <property type="entry name" value="DHS-like NAD/FAD-binding domain"/>
    <property type="match status" value="1"/>
</dbReference>
<dbReference type="Pfam" id="PF01012">
    <property type="entry name" value="ETF"/>
    <property type="match status" value="1"/>
</dbReference>
<evidence type="ECO:0000256" key="1">
    <source>
        <dbReference type="ARBA" id="ARBA00005817"/>
    </source>
</evidence>
<evidence type="ECO:0000259" key="3">
    <source>
        <dbReference type="Pfam" id="PF00766"/>
    </source>
</evidence>
<accession>A0ABS7WTC9</accession>
<dbReference type="SUPFAM" id="SSF52402">
    <property type="entry name" value="Adenine nucleotide alpha hydrolases-like"/>
    <property type="match status" value="1"/>
</dbReference>
<dbReference type="InterPro" id="IPR029035">
    <property type="entry name" value="DHS-like_NAD/FAD-binding_dom"/>
</dbReference>
<dbReference type="Gene3D" id="3.40.50.620">
    <property type="entry name" value="HUPs"/>
    <property type="match status" value="1"/>
</dbReference>
<dbReference type="Pfam" id="PF00766">
    <property type="entry name" value="ETF_alpha"/>
    <property type="match status" value="1"/>
</dbReference>
<protein>
    <submittedName>
        <fullName evidence="5">Electron transfer flavoprotein subunit alpha/FixB family protein</fullName>
    </submittedName>
</protein>
<gene>
    <name evidence="5" type="ORF">AVCANL283_03690</name>
</gene>
<keyword evidence="6" id="KW-1185">Reference proteome</keyword>
<dbReference type="PANTHER" id="PTHR43153">
    <property type="entry name" value="ELECTRON TRANSFER FLAVOPROTEIN ALPHA"/>
    <property type="match status" value="1"/>
</dbReference>
<evidence type="ECO:0000313" key="5">
    <source>
        <dbReference type="EMBL" id="MBZ7987215.1"/>
    </source>
</evidence>
<evidence type="ECO:0000313" key="6">
    <source>
        <dbReference type="Proteomes" id="UP000786183"/>
    </source>
</evidence>
<dbReference type="InterPro" id="IPR014730">
    <property type="entry name" value="ETF_a/b_N"/>
</dbReference>
<keyword evidence="2" id="KW-0249">Electron transport</keyword>
<dbReference type="PIRSF" id="PIRSF000089">
    <property type="entry name" value="Electra_flavoP_a"/>
    <property type="match status" value="1"/>
</dbReference>
<dbReference type="RefSeq" id="WP_224325264.1">
    <property type="nucleotide sequence ID" value="NZ_JACGBB010000005.1"/>
</dbReference>
<reference evidence="5 6" key="1">
    <citation type="submission" date="2020-07" db="EMBL/GenBank/DDBJ databases">
        <title>Transfer of Campylobacter canadensis to the novel genus Avispirillum gen. nov., that also includes two novel species recovered from migratory waterfowl: Avispirillum anseris sp. nov. and Avispirillum brantae sp. nov.</title>
        <authorList>
            <person name="Miller W.G."/>
            <person name="Chapman M.H."/>
            <person name="Yee E."/>
            <person name="Inglis G.D."/>
        </authorList>
    </citation>
    <scope>NUCLEOTIDE SEQUENCE [LARGE SCALE GENOMIC DNA]</scope>
    <source>
        <strain evidence="5 6">L283</strain>
    </source>
</reference>
<dbReference type="InterPro" id="IPR014729">
    <property type="entry name" value="Rossmann-like_a/b/a_fold"/>
</dbReference>
<sequence length="288" mass="32022">MKVFVFSNDIDSLKIVKKISEIDVHFCTKVMSTCAKEQILLQIDEQTSILESVNYLAKELSSCQKALFITSSYFKDIAALLAGYLNAGVVCDVVEFSLEDKVKTKNLAYGGALVKESQIESDLAFISLSPNYIFDDYELALNDIEAKNIQITKNKIHINEQRKKQSNDVDLTKAKLILAVGRGFAQKQDLDLAYQYANKINAQIACSRPIAETEKWIDKSRYVGISGNITRADVYIAVGISGQVQHMVGCKDAKKIVVINKDEKAPIFEQADLAIVGDLKEVLAQLIQ</sequence>
<evidence type="ECO:0000259" key="4">
    <source>
        <dbReference type="Pfam" id="PF01012"/>
    </source>
</evidence>
<feature type="domain" description="Electron transfer flavoprotein alpha subunit C-terminal" evidence="3">
    <location>
        <begin position="170"/>
        <end position="251"/>
    </location>
</feature>